<name>A0AA39PDY0_9AGAR</name>
<comment type="caution">
    <text evidence="1">The sequence shown here is derived from an EMBL/GenBank/DDBJ whole genome shotgun (WGS) entry which is preliminary data.</text>
</comment>
<reference evidence="1" key="1">
    <citation type="submission" date="2023-06" db="EMBL/GenBank/DDBJ databases">
        <authorList>
            <consortium name="Lawrence Berkeley National Laboratory"/>
            <person name="Ahrendt S."/>
            <person name="Sahu N."/>
            <person name="Indic B."/>
            <person name="Wong-Bajracharya J."/>
            <person name="Merenyi Z."/>
            <person name="Ke H.-M."/>
            <person name="Monk M."/>
            <person name="Kocsube S."/>
            <person name="Drula E."/>
            <person name="Lipzen A."/>
            <person name="Balint B."/>
            <person name="Henrissat B."/>
            <person name="Andreopoulos B."/>
            <person name="Martin F.M."/>
            <person name="Harder C.B."/>
            <person name="Rigling D."/>
            <person name="Ford K.L."/>
            <person name="Foster G.D."/>
            <person name="Pangilinan J."/>
            <person name="Papanicolaou A."/>
            <person name="Barry K."/>
            <person name="LaButti K."/>
            <person name="Viragh M."/>
            <person name="Koriabine M."/>
            <person name="Yan M."/>
            <person name="Riley R."/>
            <person name="Champramary S."/>
            <person name="Plett K.L."/>
            <person name="Tsai I.J."/>
            <person name="Slot J."/>
            <person name="Sipos G."/>
            <person name="Plett J."/>
            <person name="Nagy L.G."/>
            <person name="Grigoriev I.V."/>
        </authorList>
    </citation>
    <scope>NUCLEOTIDE SEQUENCE</scope>
    <source>
        <strain evidence="1">ICMP 16352</strain>
    </source>
</reference>
<protein>
    <recommendedName>
        <fullName evidence="3">F-box domain-containing protein</fullName>
    </recommendedName>
</protein>
<gene>
    <name evidence="1" type="ORF">IW261DRAFT_1606343</name>
</gene>
<dbReference type="EMBL" id="JAUEPR010000007">
    <property type="protein sequence ID" value="KAK0482485.1"/>
    <property type="molecule type" value="Genomic_DNA"/>
</dbReference>
<evidence type="ECO:0008006" key="3">
    <source>
        <dbReference type="Google" id="ProtNLM"/>
    </source>
</evidence>
<accession>A0AA39PDY0</accession>
<proteinExistence type="predicted"/>
<organism evidence="1 2">
    <name type="scientific">Armillaria novae-zelandiae</name>
    <dbReference type="NCBI Taxonomy" id="153914"/>
    <lineage>
        <taxon>Eukaryota</taxon>
        <taxon>Fungi</taxon>
        <taxon>Dikarya</taxon>
        <taxon>Basidiomycota</taxon>
        <taxon>Agaricomycotina</taxon>
        <taxon>Agaricomycetes</taxon>
        <taxon>Agaricomycetidae</taxon>
        <taxon>Agaricales</taxon>
        <taxon>Marasmiineae</taxon>
        <taxon>Physalacriaceae</taxon>
        <taxon>Armillaria</taxon>
    </lineage>
</organism>
<evidence type="ECO:0000313" key="2">
    <source>
        <dbReference type="Proteomes" id="UP001175227"/>
    </source>
</evidence>
<keyword evidence="2" id="KW-1185">Reference proteome</keyword>
<dbReference type="Proteomes" id="UP001175227">
    <property type="component" value="Unassembled WGS sequence"/>
</dbReference>
<dbReference type="AlphaFoldDB" id="A0AA39PDY0"/>
<sequence>MASGCVACPKCGSDVFFTSVDQLNVPVLLPTAPSLLRTNDLPSAEDIHSLKESAKYIDDALGDVETDIHRLTDILSRLKEKRTLFRDAQKTHKIVLSPIRRLHPDILVHIFLATRPSYASEHYSYNVFDVSSGPWLVGQSTIWLRVSWPLGDIFQSPNILTWRHVGDLKGPIPLLSSALSRSGQHNLSFKFSFDNQFDTEILEIIFLEDDDELPSRIDAFSIAPRLARVRLFDIPEGIYVHLAKSSLVHFIEHASGSAPSNTYLLDIIRMSPNLQKFSSRAAHSHQRDSENTTSPHVVNTSLRELHACDGAFLGSLVLPALETISILPFFDELACPPNTLSGLRTLLSQSRCSLTRLTINLVTPDDHLPAVLELVPTLTSLIFEQSYTRRQPWPESDGDVYQAIITRMKTTTVDSSGQPHHLLLPNLEKLSFTIMAEPPRDSDSHSIVNHDFAEMVLSRWDSYDKPFLSSVSVEFHSSSPWELPGLLPDDITKLNRCKTEQLDIIIRSHTFSSDTIEYV</sequence>
<evidence type="ECO:0000313" key="1">
    <source>
        <dbReference type="EMBL" id="KAK0482485.1"/>
    </source>
</evidence>